<evidence type="ECO:0000313" key="7">
    <source>
        <dbReference type="Proteomes" id="UP001190825"/>
    </source>
</evidence>
<dbReference type="Gene3D" id="3.30.70.270">
    <property type="match status" value="1"/>
</dbReference>
<organism evidence="5">
    <name type="scientific">Sinorhizobium medicae</name>
    <dbReference type="NCBI Taxonomy" id="110321"/>
    <lineage>
        <taxon>Bacteria</taxon>
        <taxon>Pseudomonadati</taxon>
        <taxon>Pseudomonadota</taxon>
        <taxon>Alphaproteobacteria</taxon>
        <taxon>Hyphomicrobiales</taxon>
        <taxon>Rhizobiaceae</taxon>
        <taxon>Sinorhizobium/Ensifer group</taxon>
        <taxon>Sinorhizobium</taxon>
    </lineage>
</organism>
<name>A0A6G1WNP2_9HYPH</name>
<keyword evidence="3" id="KW-1133">Transmembrane helix</keyword>
<dbReference type="GO" id="GO:0052621">
    <property type="term" value="F:diguanylate cyclase activity"/>
    <property type="evidence" value="ECO:0007669"/>
    <property type="project" value="UniProtKB-EC"/>
</dbReference>
<evidence type="ECO:0000256" key="1">
    <source>
        <dbReference type="ARBA" id="ARBA00012528"/>
    </source>
</evidence>
<dbReference type="InterPro" id="IPR029787">
    <property type="entry name" value="Nucleotide_cyclase"/>
</dbReference>
<dbReference type="EMBL" id="NBUC01000163">
    <property type="protein sequence ID" value="PLT94153.1"/>
    <property type="molecule type" value="Genomic_DNA"/>
</dbReference>
<feature type="transmembrane region" description="Helical" evidence="3">
    <location>
        <begin position="139"/>
        <end position="162"/>
    </location>
</feature>
<dbReference type="CDD" id="cd01949">
    <property type="entry name" value="GGDEF"/>
    <property type="match status" value="1"/>
</dbReference>
<evidence type="ECO:0000313" key="5">
    <source>
        <dbReference type="EMBL" id="MQW71344.1"/>
    </source>
</evidence>
<keyword evidence="7" id="KW-1185">Reference proteome</keyword>
<comment type="catalytic activity">
    <reaction evidence="2">
        <text>2 GTP = 3',3'-c-di-GMP + 2 diphosphate</text>
        <dbReference type="Rhea" id="RHEA:24898"/>
        <dbReference type="ChEBI" id="CHEBI:33019"/>
        <dbReference type="ChEBI" id="CHEBI:37565"/>
        <dbReference type="ChEBI" id="CHEBI:58805"/>
        <dbReference type="EC" id="2.7.7.65"/>
    </reaction>
</comment>
<comment type="caution">
    <text evidence="5">The sequence shown here is derived from an EMBL/GenBank/DDBJ whole genome shotgun (WGS) entry which is preliminary data.</text>
</comment>
<dbReference type="EC" id="2.7.7.65" evidence="1"/>
<dbReference type="AlphaFoldDB" id="A0A6G1WNP2"/>
<evidence type="ECO:0000313" key="6">
    <source>
        <dbReference type="EMBL" id="PLT94153.1"/>
    </source>
</evidence>
<dbReference type="PROSITE" id="PS50887">
    <property type="entry name" value="GGDEF"/>
    <property type="match status" value="1"/>
</dbReference>
<keyword evidence="3" id="KW-0472">Membrane</keyword>
<feature type="transmembrane region" description="Helical" evidence="3">
    <location>
        <begin position="174"/>
        <end position="192"/>
    </location>
</feature>
<reference evidence="6" key="2">
    <citation type="submission" date="2017-04" db="EMBL/GenBank/DDBJ databases">
        <authorList>
            <person name="Porter S."/>
            <person name="Friesen M.L."/>
            <person name="Faber-Hammond J."/>
        </authorList>
    </citation>
    <scope>NUCLEOTIDE SEQUENCE</scope>
    <source>
        <strain evidence="6">Str16</strain>
    </source>
</reference>
<feature type="transmembrane region" description="Helical" evidence="3">
    <location>
        <begin position="116"/>
        <end position="133"/>
    </location>
</feature>
<gene>
    <name evidence="6" type="ORF">BMJ33_31295</name>
    <name evidence="5" type="ORF">GHJ91_19895</name>
</gene>
<evidence type="ECO:0000259" key="4">
    <source>
        <dbReference type="PROSITE" id="PS50887"/>
    </source>
</evidence>
<evidence type="ECO:0000256" key="2">
    <source>
        <dbReference type="ARBA" id="ARBA00034247"/>
    </source>
</evidence>
<dbReference type="InterPro" id="IPR050469">
    <property type="entry name" value="Diguanylate_Cyclase"/>
</dbReference>
<dbReference type="Pfam" id="PF00990">
    <property type="entry name" value="GGDEF"/>
    <property type="match status" value="1"/>
</dbReference>
<feature type="transmembrane region" description="Helical" evidence="3">
    <location>
        <begin position="84"/>
        <end position="104"/>
    </location>
</feature>
<feature type="domain" description="GGDEF" evidence="4">
    <location>
        <begin position="275"/>
        <end position="407"/>
    </location>
</feature>
<dbReference type="EMBL" id="WISB01000122">
    <property type="protein sequence ID" value="MQW71344.1"/>
    <property type="molecule type" value="Genomic_DNA"/>
</dbReference>
<dbReference type="NCBIfam" id="TIGR00254">
    <property type="entry name" value="GGDEF"/>
    <property type="match status" value="1"/>
</dbReference>
<dbReference type="OMA" id="FYIYMSF"/>
<reference evidence="5" key="1">
    <citation type="journal article" date="2013" name="Genome Biol.">
        <title>Comparative genomics of the core and accessory genomes of 48 Sinorhizobium strains comprising five genospecies.</title>
        <authorList>
            <person name="Sugawara M."/>
            <person name="Epstein B."/>
            <person name="Badgley B.D."/>
            <person name="Unno T."/>
            <person name="Xu L."/>
            <person name="Reese J."/>
            <person name="Gyaneshwar P."/>
            <person name="Denny R."/>
            <person name="Mudge J."/>
            <person name="Bharti A.K."/>
            <person name="Farmer A.D."/>
            <person name="May G.D."/>
            <person name="Woodward J.E."/>
            <person name="Medigue C."/>
            <person name="Vallenet D."/>
            <person name="Lajus A."/>
            <person name="Rouy Z."/>
            <person name="Martinez-Vaz B."/>
            <person name="Tiffin P."/>
            <person name="Young N.D."/>
            <person name="Sadowsky M.J."/>
        </authorList>
    </citation>
    <scope>NUCLEOTIDE SEQUENCE</scope>
    <source>
        <strain evidence="5">M1</strain>
    </source>
</reference>
<proteinExistence type="predicted"/>
<feature type="transmembrane region" description="Helical" evidence="3">
    <location>
        <begin position="60"/>
        <end position="78"/>
    </location>
</feature>
<feature type="transmembrane region" description="Helical" evidence="3">
    <location>
        <begin position="28"/>
        <end position="48"/>
    </location>
</feature>
<dbReference type="PANTHER" id="PTHR45138:SF9">
    <property type="entry name" value="DIGUANYLATE CYCLASE DGCM-RELATED"/>
    <property type="match status" value="1"/>
</dbReference>
<dbReference type="InterPro" id="IPR043128">
    <property type="entry name" value="Rev_trsase/Diguanyl_cyclase"/>
</dbReference>
<dbReference type="SUPFAM" id="SSF55073">
    <property type="entry name" value="Nucleotide cyclase"/>
    <property type="match status" value="1"/>
</dbReference>
<dbReference type="FunFam" id="3.30.70.270:FF:000001">
    <property type="entry name" value="Diguanylate cyclase domain protein"/>
    <property type="match status" value="1"/>
</dbReference>
<reference evidence="6 7" key="3">
    <citation type="journal article" date="2018" name="FEMS Microbiol. Ecol.">
        <title>Co-invading symbiotic mutualists of Medicago polymorpha retain high ancestral diversity and contain diverse accessory genomes.</title>
        <authorList>
            <person name="Porter S.S."/>
            <person name="Faber-Hammond J.J."/>
            <person name="Friesen M.L."/>
        </authorList>
    </citation>
    <scope>NUCLEOTIDE SEQUENCE [LARGE SCALE GENOMIC DNA]</scope>
    <source>
        <strain evidence="6 7">Str16</strain>
    </source>
</reference>
<accession>A0A6G1WNP2</accession>
<sequence length="438" mass="46556">MRGRYQWPCILAETQAALYFSTTGRFEMSFLSAIPAIALLAMLPVLASLRRMPVAGVREIALGCVLSAASAAALTVATAMQAPIAAMFGYAGLVVTLFFVLRGLQRFFALSMPTPLFLVLAFSSGVVGFIIALGGNGSAAATIIVVAGVTALPLLILGLAAANRWPKEMPVIQVVIIGSVVVVFTALAHILGPSSHFTAERSGSPGFILFDFLVVTMQALCLPLVFIAVILTMQARIIAALRAAIARDGLTGALSRGALMEEGEQIFAECLTRRRPAAFLLLDLDFFKQINDQYGHACGDMALAHFADTVSTFLAGRGVLGRIGGEEFGIVLPDHTEEQAKALAEEICRIVRETPAGRSHQRIRLTVSIGIAAATAHETIADVMIRADLALYDSKADGRDRCTIARDRRIDSSARALAAAAAQLREARAGRPELRHSA</sequence>
<evidence type="ECO:0000256" key="3">
    <source>
        <dbReference type="SAM" id="Phobius"/>
    </source>
</evidence>
<dbReference type="PANTHER" id="PTHR45138">
    <property type="entry name" value="REGULATORY COMPONENTS OF SENSORY TRANSDUCTION SYSTEM"/>
    <property type="match status" value="1"/>
</dbReference>
<dbReference type="InterPro" id="IPR000160">
    <property type="entry name" value="GGDEF_dom"/>
</dbReference>
<dbReference type="SMART" id="SM00267">
    <property type="entry name" value="GGDEF"/>
    <property type="match status" value="1"/>
</dbReference>
<feature type="transmembrane region" description="Helical" evidence="3">
    <location>
        <begin position="212"/>
        <end position="233"/>
    </location>
</feature>
<keyword evidence="3" id="KW-0812">Transmembrane</keyword>
<protein>
    <recommendedName>
        <fullName evidence="1">diguanylate cyclase</fullName>
        <ecNumber evidence="1">2.7.7.65</ecNumber>
    </recommendedName>
</protein>
<dbReference type="Proteomes" id="UP001190825">
    <property type="component" value="Unassembled WGS sequence"/>
</dbReference>